<sequence length="440" mass="49199">MSRDWRREFAYTLGEQAYVYGFPYIYNAELRYTWVTQDDAGMAMHSAVNHFWHGRTLFDASDQEGLTPNNDTLYSSGWVDLSTEPVILSHPEMGDRYFTFELVGITSDNYDYVGRRATGANAGDFALIGPGWDGELPEGVRRTATSPSPWILVLGRTLVDGWDDLPAVHALQDQYRLTPLHLFGTKDAVVPKRRDVLEPVDGGRDPLGQWKTLNAMLAENPPPEHHEILLRQFAEIGVGAGLDVEAQPDSVKQGLIDAAAAGRPMLEQQLLSGDWAKLINGWRYPPPQMGHFGDDFVKRAAEQALFGVAANDPEEALYLVAFQDSEGETLSTGSYEMRFDAGQLPPVDAFWSLTAYDEDRNLIANPIDRYSLGDRARDLITEPDGSLTIHLRPDSPGSDREGNWLPTPRQGIWFVALRMYLPHSEAIDARWQCPPIRHTG</sequence>
<dbReference type="Gene3D" id="2.60.40.1610">
    <property type="entry name" value="Domain of unknown function DUF1254"/>
    <property type="match status" value="1"/>
</dbReference>
<dbReference type="InterPro" id="IPR037050">
    <property type="entry name" value="DUF1254_sf"/>
</dbReference>
<dbReference type="InterPro" id="IPR037049">
    <property type="entry name" value="DUF1214_C_sf"/>
</dbReference>
<protein>
    <recommendedName>
        <fullName evidence="5">DUF1254 domain-containing protein</fullName>
    </recommendedName>
</protein>
<dbReference type="Pfam" id="PF06863">
    <property type="entry name" value="DUF1254"/>
    <property type="match status" value="1"/>
</dbReference>
<dbReference type="Pfam" id="PF06742">
    <property type="entry name" value="DUF1214"/>
    <property type="match status" value="1"/>
</dbReference>
<dbReference type="PANTHER" id="PTHR36509">
    <property type="entry name" value="BLL3101 PROTEIN"/>
    <property type="match status" value="1"/>
</dbReference>
<evidence type="ECO:0008006" key="5">
    <source>
        <dbReference type="Google" id="ProtNLM"/>
    </source>
</evidence>
<dbReference type="Gene3D" id="2.60.120.600">
    <property type="entry name" value="Domain of unknown function DUF1214, C-terminal domain"/>
    <property type="match status" value="1"/>
</dbReference>
<evidence type="ECO:0000313" key="4">
    <source>
        <dbReference type="Proteomes" id="UP000192591"/>
    </source>
</evidence>
<organism evidence="3 4">
    <name type="scientific">Saccharomonospora piscinae</name>
    <dbReference type="NCBI Taxonomy" id="687388"/>
    <lineage>
        <taxon>Bacteria</taxon>
        <taxon>Bacillati</taxon>
        <taxon>Actinomycetota</taxon>
        <taxon>Actinomycetes</taxon>
        <taxon>Pseudonocardiales</taxon>
        <taxon>Pseudonocardiaceae</taxon>
        <taxon>Saccharomonospora</taxon>
    </lineage>
</organism>
<proteinExistence type="predicted"/>
<dbReference type="InterPro" id="IPR010621">
    <property type="entry name" value="DUF1214"/>
</dbReference>
<evidence type="ECO:0000259" key="1">
    <source>
        <dbReference type="Pfam" id="PF06742"/>
    </source>
</evidence>
<dbReference type="PANTHER" id="PTHR36509:SF2">
    <property type="entry name" value="BLL3101 PROTEIN"/>
    <property type="match status" value="1"/>
</dbReference>
<dbReference type="AlphaFoldDB" id="A0A1V9A4M9"/>
<feature type="domain" description="DUF1254" evidence="2">
    <location>
        <begin position="48"/>
        <end position="179"/>
    </location>
</feature>
<dbReference type="Proteomes" id="UP000192591">
    <property type="component" value="Unassembled WGS sequence"/>
</dbReference>
<reference evidence="3 4" key="1">
    <citation type="submission" date="2017-02" db="EMBL/GenBank/DDBJ databases">
        <title>Draft genome of Saccharomonospora sp. 154.</title>
        <authorList>
            <person name="Alonso-Carmona G.S."/>
            <person name="De La Haba R."/>
            <person name="Vera-Gargallo B."/>
            <person name="Sandoval-Trujillo A.H."/>
            <person name="Ramirez-Duran N."/>
            <person name="Ventosa A."/>
        </authorList>
    </citation>
    <scope>NUCLEOTIDE SEQUENCE [LARGE SCALE GENOMIC DNA]</scope>
    <source>
        <strain evidence="3 4">LRS4.154</strain>
    </source>
</reference>
<evidence type="ECO:0000313" key="3">
    <source>
        <dbReference type="EMBL" id="OQO91986.1"/>
    </source>
</evidence>
<dbReference type="EMBL" id="MWIH01000005">
    <property type="protein sequence ID" value="OQO91986.1"/>
    <property type="molecule type" value="Genomic_DNA"/>
</dbReference>
<evidence type="ECO:0000259" key="2">
    <source>
        <dbReference type="Pfam" id="PF06863"/>
    </source>
</evidence>
<dbReference type="InterPro" id="IPR010679">
    <property type="entry name" value="DUF1254"/>
</dbReference>
<accession>A0A1V9A4M9</accession>
<dbReference type="RefSeq" id="WP_176218238.1">
    <property type="nucleotide sequence ID" value="NZ_MWIH01000005.1"/>
</dbReference>
<gene>
    <name evidence="3" type="ORF">B1813_06800</name>
</gene>
<name>A0A1V9A4M9_SACPI</name>
<dbReference type="SUPFAM" id="SSF160935">
    <property type="entry name" value="VPA0735-like"/>
    <property type="match status" value="1"/>
</dbReference>
<feature type="domain" description="DUF1214" evidence="1">
    <location>
        <begin position="315"/>
        <end position="423"/>
    </location>
</feature>
<comment type="caution">
    <text evidence="3">The sequence shown here is derived from an EMBL/GenBank/DDBJ whole genome shotgun (WGS) entry which is preliminary data.</text>
</comment>
<keyword evidence="4" id="KW-1185">Reference proteome</keyword>